<organism evidence="1 2">
    <name type="scientific">Aminobacter carboxidus</name>
    <dbReference type="NCBI Taxonomy" id="376165"/>
    <lineage>
        <taxon>Bacteria</taxon>
        <taxon>Pseudomonadati</taxon>
        <taxon>Pseudomonadota</taxon>
        <taxon>Alphaproteobacteria</taxon>
        <taxon>Hyphomicrobiales</taxon>
        <taxon>Phyllobacteriaceae</taxon>
        <taxon>Aminobacter</taxon>
    </lineage>
</organism>
<dbReference type="AlphaFoldDB" id="A0A8E1WF11"/>
<sequence length="74" mass="8216">MIFGDARVSGDWKVNRLLLLEPICMDCRNKSLIGNESTALASSREWPDALASRCLLLICREVSAERATTLHAPE</sequence>
<protein>
    <submittedName>
        <fullName evidence="1">Uncharacterized protein</fullName>
    </submittedName>
</protein>
<dbReference type="EMBL" id="JACHGI010000003">
    <property type="protein sequence ID" value="MBB6466346.1"/>
    <property type="molecule type" value="Genomic_DNA"/>
</dbReference>
<proteinExistence type="predicted"/>
<name>A0A8E1WF11_9HYPH</name>
<accession>A0A8E1WF11</accession>
<comment type="caution">
    <text evidence="1">The sequence shown here is derived from an EMBL/GenBank/DDBJ whole genome shotgun (WGS) entry which is preliminary data.</text>
</comment>
<gene>
    <name evidence="1" type="ORF">HNQ96_002211</name>
</gene>
<reference evidence="1 2" key="1">
    <citation type="submission" date="2020-08" db="EMBL/GenBank/DDBJ databases">
        <title>Genomic Encyclopedia of Type Strains, Phase IV (KMG-IV): sequencing the most valuable type-strain genomes for metagenomic binning, comparative biology and taxonomic classification.</title>
        <authorList>
            <person name="Goeker M."/>
        </authorList>
    </citation>
    <scope>NUCLEOTIDE SEQUENCE [LARGE SCALE GENOMIC DNA]</scope>
    <source>
        <strain evidence="1 2">DSM 17454</strain>
    </source>
</reference>
<dbReference type="Proteomes" id="UP000532373">
    <property type="component" value="Unassembled WGS sequence"/>
</dbReference>
<evidence type="ECO:0000313" key="2">
    <source>
        <dbReference type="Proteomes" id="UP000532373"/>
    </source>
</evidence>
<dbReference type="RefSeq" id="WP_184768796.1">
    <property type="nucleotide sequence ID" value="NZ_JACHGI010000003.1"/>
</dbReference>
<evidence type="ECO:0000313" key="1">
    <source>
        <dbReference type="EMBL" id="MBB6466346.1"/>
    </source>
</evidence>